<evidence type="ECO:0000256" key="2">
    <source>
        <dbReference type="SAM" id="SignalP"/>
    </source>
</evidence>
<accession>A6WGW1</accession>
<dbReference type="PROSITE" id="PS51257">
    <property type="entry name" value="PROKAR_LIPOPROTEIN"/>
    <property type="match status" value="1"/>
</dbReference>
<dbReference type="SUPFAM" id="SSF110296">
    <property type="entry name" value="Oligoxyloglucan reducing end-specific cellobiohydrolase"/>
    <property type="match status" value="1"/>
</dbReference>
<name>A6WGW1_KINRD</name>
<feature type="chain" id="PRO_5002702109" evidence="2">
    <location>
        <begin position="31"/>
        <end position="310"/>
    </location>
</feature>
<keyword evidence="3" id="KW-0614">Plasmid</keyword>
<evidence type="ECO:0000256" key="1">
    <source>
        <dbReference type="SAM" id="MobiDB-lite"/>
    </source>
</evidence>
<evidence type="ECO:0000313" key="4">
    <source>
        <dbReference type="Proteomes" id="UP000001116"/>
    </source>
</evidence>
<evidence type="ECO:0000313" key="3">
    <source>
        <dbReference type="EMBL" id="ABS06050.1"/>
    </source>
</evidence>
<dbReference type="Proteomes" id="UP000001116">
    <property type="component" value="Plasmid pKRAD01"/>
</dbReference>
<dbReference type="EMBL" id="CP000751">
    <property type="protein sequence ID" value="ABS06050.1"/>
    <property type="molecule type" value="Genomic_DNA"/>
</dbReference>
<dbReference type="CDD" id="cd15482">
    <property type="entry name" value="Sialidase_non-viral"/>
    <property type="match status" value="1"/>
</dbReference>
<keyword evidence="2" id="KW-0732">Signal</keyword>
<feature type="compositionally biased region" description="Basic and acidic residues" evidence="1">
    <location>
        <begin position="42"/>
        <end position="61"/>
    </location>
</feature>
<dbReference type="InterPro" id="IPR015943">
    <property type="entry name" value="WD40/YVTN_repeat-like_dom_sf"/>
</dbReference>
<reference evidence="4" key="1">
    <citation type="journal article" date="2008" name="PLoS ONE">
        <title>Survival in nuclear waste, extreme resistance, and potential applications gleaned from the genome sequence of Kineococcus radiotolerans SRS30216.</title>
        <authorList>
            <person name="Bagwell C.E."/>
            <person name="Bhat S."/>
            <person name="Hawkins G.M."/>
            <person name="Smith B.W."/>
            <person name="Biswas T."/>
            <person name="Hoover T.R."/>
            <person name="Saunders E."/>
            <person name="Han C.S."/>
            <person name="Tsodikov O.V."/>
            <person name="Shimkets L.J."/>
        </authorList>
    </citation>
    <scope>NUCLEOTIDE SEQUENCE [LARGE SCALE GENOMIC DNA]</scope>
    <source>
        <strain evidence="4">ATCC BAA-149 / DSM 14245 / SRS30216</strain>
    </source>
</reference>
<dbReference type="HOGENOM" id="CLU_070024_2_0_11"/>
<dbReference type="KEGG" id="kra:Krad_4591"/>
<protein>
    <submittedName>
        <fullName evidence="3">BNR/Asp-box repeat domain protein</fullName>
    </submittedName>
</protein>
<dbReference type="InterPro" id="IPR054817">
    <property type="entry name" value="Glycosyl_F510_1955-like"/>
</dbReference>
<keyword evidence="4" id="KW-1185">Reference proteome</keyword>
<dbReference type="RefSeq" id="WP_012001972.1">
    <property type="nucleotide sequence ID" value="NC_009806.1"/>
</dbReference>
<dbReference type="Gene3D" id="2.130.10.10">
    <property type="entry name" value="YVTN repeat-like/Quinoprotein amine dehydrogenase"/>
    <property type="match status" value="1"/>
</dbReference>
<feature type="signal peptide" evidence="2">
    <location>
        <begin position="1"/>
        <end position="30"/>
    </location>
</feature>
<sequence length="310" mass="31535">MTTLSRPRIRVPLRAATLSAALLLAGCSSAEPAVDPAAVEQHGGDVEGGESQHSEGQHDGGDAVTLPSAHVHGVAVNPADGQVHLATHDGLFRFEESGPVRVGPVIDLMGFTVAGPDHFYASGHPGPGVDLPQPVGLIETTDGGRTWQALSRQGESDFHALAASAGGVVGFDGTLRFSSDGTTWNVLQTPVKPYAVAASPDGAVLLVTSEAGPARSTDAGITWSVLQEAPLLQLVDWADGATVAGVSPEGTVAMSTDAGATWSVRGRVTGAPQAVGADLQPDGSMRLLVVTEEGVHESRDGGASFSPVPL</sequence>
<dbReference type="NCBIfam" id="NF045728">
    <property type="entry name" value="glycosyl_F510_1955"/>
    <property type="match status" value="1"/>
</dbReference>
<proteinExistence type="predicted"/>
<gene>
    <name evidence="3" type="ordered locus">Krad_4591</name>
</gene>
<feature type="region of interest" description="Disordered" evidence="1">
    <location>
        <begin position="40"/>
        <end position="64"/>
    </location>
</feature>
<organism evidence="3 4">
    <name type="scientific">Kineococcus radiotolerans (strain ATCC BAA-149 / DSM 14245 / SRS30216)</name>
    <dbReference type="NCBI Taxonomy" id="266940"/>
    <lineage>
        <taxon>Bacteria</taxon>
        <taxon>Bacillati</taxon>
        <taxon>Actinomycetota</taxon>
        <taxon>Actinomycetes</taxon>
        <taxon>Kineosporiales</taxon>
        <taxon>Kineosporiaceae</taxon>
        <taxon>Kineococcus</taxon>
    </lineage>
</organism>
<geneLocation type="plasmid" evidence="3 4">
    <name>pKRAD01</name>
</geneLocation>
<dbReference type="AlphaFoldDB" id="A6WGW1"/>